<dbReference type="EMBL" id="BMAV01001864">
    <property type="protein sequence ID" value="GFY40353.1"/>
    <property type="molecule type" value="Genomic_DNA"/>
</dbReference>
<evidence type="ECO:0000313" key="4">
    <source>
        <dbReference type="EMBL" id="GFY40353.1"/>
    </source>
</evidence>
<evidence type="ECO:0000256" key="1">
    <source>
        <dbReference type="ARBA" id="ARBA00023319"/>
    </source>
</evidence>
<proteinExistence type="predicted"/>
<accession>A0A8X7BR83</accession>
<dbReference type="Proteomes" id="UP000886998">
    <property type="component" value="Unassembled WGS sequence"/>
</dbReference>
<dbReference type="PROSITE" id="PS50835">
    <property type="entry name" value="IG_LIKE"/>
    <property type="match status" value="3"/>
</dbReference>
<dbReference type="PANTHER" id="PTHR10075">
    <property type="entry name" value="BASIGIN RELATED"/>
    <property type="match status" value="1"/>
</dbReference>
<gene>
    <name evidence="4" type="primary">Ttn_1</name>
    <name evidence="4" type="ORF">TNIN_455651</name>
</gene>
<dbReference type="FunFam" id="2.60.40.10:FF:000333">
    <property type="entry name" value="Down syndrome cell adhesion molecule"/>
    <property type="match status" value="3"/>
</dbReference>
<organism evidence="4 5">
    <name type="scientific">Trichonephila inaurata madagascariensis</name>
    <dbReference type="NCBI Taxonomy" id="2747483"/>
    <lineage>
        <taxon>Eukaryota</taxon>
        <taxon>Metazoa</taxon>
        <taxon>Ecdysozoa</taxon>
        <taxon>Arthropoda</taxon>
        <taxon>Chelicerata</taxon>
        <taxon>Arachnida</taxon>
        <taxon>Araneae</taxon>
        <taxon>Araneomorphae</taxon>
        <taxon>Entelegynae</taxon>
        <taxon>Araneoidea</taxon>
        <taxon>Nephilidae</taxon>
        <taxon>Trichonephila</taxon>
        <taxon>Trichonephila inaurata</taxon>
    </lineage>
</organism>
<feature type="domain" description="Ig-like" evidence="3">
    <location>
        <begin position="210"/>
        <end position="300"/>
    </location>
</feature>
<dbReference type="GO" id="GO:0070593">
    <property type="term" value="P:dendrite self-avoidance"/>
    <property type="evidence" value="ECO:0007669"/>
    <property type="project" value="TreeGrafter"/>
</dbReference>
<dbReference type="InterPro" id="IPR036179">
    <property type="entry name" value="Ig-like_dom_sf"/>
</dbReference>
<dbReference type="InterPro" id="IPR013783">
    <property type="entry name" value="Ig-like_fold"/>
</dbReference>
<dbReference type="InterPro" id="IPR007110">
    <property type="entry name" value="Ig-like_dom"/>
</dbReference>
<dbReference type="SMART" id="SM00408">
    <property type="entry name" value="IGc2"/>
    <property type="match status" value="3"/>
</dbReference>
<name>A0A8X7BR83_9ARAC</name>
<dbReference type="GO" id="GO:0005886">
    <property type="term" value="C:plasma membrane"/>
    <property type="evidence" value="ECO:0007669"/>
    <property type="project" value="TreeGrafter"/>
</dbReference>
<dbReference type="OrthoDB" id="6434757at2759"/>
<dbReference type="Pfam" id="PF07679">
    <property type="entry name" value="I-set"/>
    <property type="match status" value="3"/>
</dbReference>
<sequence length="304" mass="33491">MRDSVFCAVVYGDPPFEFSWFKDGKPLMDLLDISVRNTDDFTSNLVISKVDANSNGNYTCKVSNSKGFDEMSAVLAVKVVKPLKISDAMMNFLWTTTVLFLVIILVSAGPGEPKIKSFHFSNELELGMRETVHCNVLSGDTPLEFSWFKDGQILTDGQDISVRKTDDYGSRLVISKVNADSNGNYSCRATNSKGFDEKSAVLSVKGPGEPKIKSFHFSNELEMGMRESVRCNVLSGDPPFEFSWYKDGLPLTDARGISVRKTDEYDSILIISKVDADSNGNYTCKVSNSRGLDEKSAILSVKGG</sequence>
<comment type="caution">
    <text evidence="4">The sequence shown here is derived from an EMBL/GenBank/DDBJ whole genome shotgun (WGS) entry which is preliminary data.</text>
</comment>
<dbReference type="InterPro" id="IPR003599">
    <property type="entry name" value="Ig_sub"/>
</dbReference>
<dbReference type="PANTHER" id="PTHR10075:SF101">
    <property type="entry name" value="ZWEI IG DOMAIN PROTEIN ZIG-3"/>
    <property type="match status" value="1"/>
</dbReference>
<dbReference type="SMART" id="SM00409">
    <property type="entry name" value="IG"/>
    <property type="match status" value="3"/>
</dbReference>
<dbReference type="GO" id="GO:0030424">
    <property type="term" value="C:axon"/>
    <property type="evidence" value="ECO:0007669"/>
    <property type="project" value="TreeGrafter"/>
</dbReference>
<evidence type="ECO:0000259" key="3">
    <source>
        <dbReference type="PROSITE" id="PS50835"/>
    </source>
</evidence>
<dbReference type="GO" id="GO:0007411">
    <property type="term" value="P:axon guidance"/>
    <property type="evidence" value="ECO:0007669"/>
    <property type="project" value="TreeGrafter"/>
</dbReference>
<feature type="domain" description="Ig-like" evidence="3">
    <location>
        <begin position="113"/>
        <end position="203"/>
    </location>
</feature>
<keyword evidence="2" id="KW-0812">Transmembrane</keyword>
<keyword evidence="2" id="KW-1133">Transmembrane helix</keyword>
<feature type="transmembrane region" description="Helical" evidence="2">
    <location>
        <begin position="88"/>
        <end position="108"/>
    </location>
</feature>
<feature type="domain" description="Ig-like" evidence="3">
    <location>
        <begin position="1"/>
        <end position="76"/>
    </location>
</feature>
<evidence type="ECO:0000313" key="5">
    <source>
        <dbReference type="Proteomes" id="UP000886998"/>
    </source>
</evidence>
<keyword evidence="2" id="KW-0472">Membrane</keyword>
<reference evidence="4" key="1">
    <citation type="submission" date="2020-08" db="EMBL/GenBank/DDBJ databases">
        <title>Multicomponent nature underlies the extraordinary mechanical properties of spider dragline silk.</title>
        <authorList>
            <person name="Kono N."/>
            <person name="Nakamura H."/>
            <person name="Mori M."/>
            <person name="Yoshida Y."/>
            <person name="Ohtoshi R."/>
            <person name="Malay A.D."/>
            <person name="Moran D.A.P."/>
            <person name="Tomita M."/>
            <person name="Numata K."/>
            <person name="Arakawa K."/>
        </authorList>
    </citation>
    <scope>NUCLEOTIDE SEQUENCE</scope>
</reference>
<protein>
    <submittedName>
        <fullName evidence="4">Titin</fullName>
    </submittedName>
</protein>
<evidence type="ECO:0000256" key="2">
    <source>
        <dbReference type="SAM" id="Phobius"/>
    </source>
</evidence>
<dbReference type="Gene3D" id="2.60.40.10">
    <property type="entry name" value="Immunoglobulins"/>
    <property type="match status" value="3"/>
</dbReference>
<dbReference type="GO" id="GO:0098632">
    <property type="term" value="F:cell-cell adhesion mediator activity"/>
    <property type="evidence" value="ECO:0007669"/>
    <property type="project" value="TreeGrafter"/>
</dbReference>
<keyword evidence="5" id="KW-1185">Reference proteome</keyword>
<dbReference type="AlphaFoldDB" id="A0A8X7BR83"/>
<dbReference type="InterPro" id="IPR013098">
    <property type="entry name" value="Ig_I-set"/>
</dbReference>
<dbReference type="InterPro" id="IPR003598">
    <property type="entry name" value="Ig_sub2"/>
</dbReference>
<dbReference type="GO" id="GO:0007156">
    <property type="term" value="P:homophilic cell adhesion via plasma membrane adhesion molecules"/>
    <property type="evidence" value="ECO:0007669"/>
    <property type="project" value="TreeGrafter"/>
</dbReference>
<dbReference type="SUPFAM" id="SSF48726">
    <property type="entry name" value="Immunoglobulin"/>
    <property type="match status" value="3"/>
</dbReference>
<keyword evidence="1" id="KW-0393">Immunoglobulin domain</keyword>